<proteinExistence type="predicted"/>
<name>A0AA39JV70_ARMTA</name>
<dbReference type="GeneID" id="85353488"/>
<comment type="caution">
    <text evidence="1">The sequence shown here is derived from an EMBL/GenBank/DDBJ whole genome shotgun (WGS) entry which is preliminary data.</text>
</comment>
<dbReference type="AlphaFoldDB" id="A0AA39JV70"/>
<gene>
    <name evidence="1" type="ORF">EV420DRAFT_1483085</name>
</gene>
<organism evidence="1 2">
    <name type="scientific">Armillaria tabescens</name>
    <name type="common">Ringless honey mushroom</name>
    <name type="synonym">Agaricus tabescens</name>
    <dbReference type="NCBI Taxonomy" id="1929756"/>
    <lineage>
        <taxon>Eukaryota</taxon>
        <taxon>Fungi</taxon>
        <taxon>Dikarya</taxon>
        <taxon>Basidiomycota</taxon>
        <taxon>Agaricomycotina</taxon>
        <taxon>Agaricomycetes</taxon>
        <taxon>Agaricomycetidae</taxon>
        <taxon>Agaricales</taxon>
        <taxon>Marasmiineae</taxon>
        <taxon>Physalacriaceae</taxon>
        <taxon>Desarmillaria</taxon>
    </lineage>
</organism>
<reference evidence="1" key="1">
    <citation type="submission" date="2023-06" db="EMBL/GenBank/DDBJ databases">
        <authorList>
            <consortium name="Lawrence Berkeley National Laboratory"/>
            <person name="Ahrendt S."/>
            <person name="Sahu N."/>
            <person name="Indic B."/>
            <person name="Wong-Bajracharya J."/>
            <person name="Merenyi Z."/>
            <person name="Ke H.-M."/>
            <person name="Monk M."/>
            <person name="Kocsube S."/>
            <person name="Drula E."/>
            <person name="Lipzen A."/>
            <person name="Balint B."/>
            <person name="Henrissat B."/>
            <person name="Andreopoulos B."/>
            <person name="Martin F.M."/>
            <person name="Harder C.B."/>
            <person name="Rigling D."/>
            <person name="Ford K.L."/>
            <person name="Foster G.D."/>
            <person name="Pangilinan J."/>
            <person name="Papanicolaou A."/>
            <person name="Barry K."/>
            <person name="LaButti K."/>
            <person name="Viragh M."/>
            <person name="Koriabine M."/>
            <person name="Yan M."/>
            <person name="Riley R."/>
            <person name="Champramary S."/>
            <person name="Plett K.L."/>
            <person name="Tsai I.J."/>
            <person name="Slot J."/>
            <person name="Sipos G."/>
            <person name="Plett J."/>
            <person name="Nagy L.G."/>
            <person name="Grigoriev I.V."/>
        </authorList>
    </citation>
    <scope>NUCLEOTIDE SEQUENCE</scope>
    <source>
        <strain evidence="1">CCBAS 213</strain>
    </source>
</reference>
<keyword evidence="2" id="KW-1185">Reference proteome</keyword>
<evidence type="ECO:0000313" key="1">
    <source>
        <dbReference type="EMBL" id="KAK0449545.1"/>
    </source>
</evidence>
<dbReference type="Proteomes" id="UP001175211">
    <property type="component" value="Unassembled WGS sequence"/>
</dbReference>
<protein>
    <submittedName>
        <fullName evidence="1">Uncharacterized protein</fullName>
    </submittedName>
</protein>
<dbReference type="RefSeq" id="XP_060326837.1">
    <property type="nucleotide sequence ID" value="XM_060469940.1"/>
</dbReference>
<evidence type="ECO:0000313" key="2">
    <source>
        <dbReference type="Proteomes" id="UP001175211"/>
    </source>
</evidence>
<dbReference type="EMBL" id="JAUEPS010000038">
    <property type="protein sequence ID" value="KAK0449545.1"/>
    <property type="molecule type" value="Genomic_DNA"/>
</dbReference>
<accession>A0AA39JV70</accession>
<sequence length="155" mass="16582">MSQNYTAQSAETGYYITSTNSDVPGQTVATADGNGGIPEGATLTFSKVVQSPSTVNVTIKGINGLYFPSTLRSSTLSNLGYKQNAASGSELIWSSEPVNWQVDVAPASTEFYEIIPASGQDLFWVTGVQIGPIVQVRSGADIQRKENQWTLNKVD</sequence>